<dbReference type="EMBL" id="BFAZ01000009">
    <property type="protein sequence ID" value="GBF43053.1"/>
    <property type="molecule type" value="Genomic_DNA"/>
</dbReference>
<dbReference type="Proteomes" id="UP000245206">
    <property type="component" value="Unassembled WGS sequence"/>
</dbReference>
<keyword evidence="2" id="KW-1185">Reference proteome</keyword>
<dbReference type="AlphaFoldDB" id="A0A2P2DEJ0"/>
<sequence>MIVCNQLRSGLEKRVLVKYAAKKRATQIRLPKIKIKPSANPAGGQTGVLYPSIEDKYKLSFPEAK</sequence>
<proteinExistence type="predicted"/>
<evidence type="ECO:0000313" key="1">
    <source>
        <dbReference type="EMBL" id="GBF43053.1"/>
    </source>
</evidence>
<organism evidence="1 2">
    <name type="scientific">Leptospira ellinghausenii</name>
    <dbReference type="NCBI Taxonomy" id="1917822"/>
    <lineage>
        <taxon>Bacteria</taxon>
        <taxon>Pseudomonadati</taxon>
        <taxon>Spirochaetota</taxon>
        <taxon>Spirochaetia</taxon>
        <taxon>Leptospirales</taxon>
        <taxon>Leptospiraceae</taxon>
        <taxon>Leptospira</taxon>
    </lineage>
</organism>
<accession>A0A2P2DEJ0</accession>
<evidence type="ECO:0000313" key="2">
    <source>
        <dbReference type="Proteomes" id="UP000245206"/>
    </source>
</evidence>
<reference evidence="2" key="1">
    <citation type="journal article" date="2019" name="Microbiol. Immunol.">
        <title>Molecular and phenotypic characterization of Leptospira johnsonii sp. nov., Leptospira ellinghausenii sp. nov. and Leptospira ryugenii sp. nov. isolated from soil and water in Japan.</title>
        <authorList>
            <person name="Masuzawa T."/>
            <person name="Saito M."/>
            <person name="Nakao R."/>
            <person name="Nikaido Y."/>
            <person name="Matsumoto M."/>
            <person name="Ogawa M."/>
            <person name="Yokoyama M."/>
            <person name="Hidaka Y."/>
            <person name="Tomita J."/>
            <person name="Sakakibara K."/>
            <person name="Suzuki K."/>
            <person name="Yasuda S."/>
            <person name="Sato H."/>
            <person name="Yamaguchi M."/>
            <person name="Yoshida S.I."/>
            <person name="Koizumi N."/>
            <person name="Kawamura Y."/>
        </authorList>
    </citation>
    <scope>NUCLEOTIDE SEQUENCE [LARGE SCALE GENOMIC DNA]</scope>
    <source>
        <strain evidence="2">E18</strain>
    </source>
</reference>
<name>A0A2P2DEJ0_9LEPT</name>
<comment type="caution">
    <text evidence="1">The sequence shown here is derived from an EMBL/GenBank/DDBJ whole genome shotgun (WGS) entry which is preliminary data.</text>
</comment>
<protein>
    <submittedName>
        <fullName evidence="1">Uncharacterized protein</fullName>
    </submittedName>
</protein>
<gene>
    <name evidence="1" type="ORF">LPTSP2_23490</name>
</gene>